<feature type="compositionally biased region" description="Basic residues" evidence="1">
    <location>
        <begin position="70"/>
        <end position="83"/>
    </location>
</feature>
<organism evidence="2 3">
    <name type="scientific">Diploscapter pachys</name>
    <dbReference type="NCBI Taxonomy" id="2018661"/>
    <lineage>
        <taxon>Eukaryota</taxon>
        <taxon>Metazoa</taxon>
        <taxon>Ecdysozoa</taxon>
        <taxon>Nematoda</taxon>
        <taxon>Chromadorea</taxon>
        <taxon>Rhabditida</taxon>
        <taxon>Rhabditina</taxon>
        <taxon>Rhabditomorpha</taxon>
        <taxon>Rhabditoidea</taxon>
        <taxon>Rhabditidae</taxon>
        <taxon>Diploscapter</taxon>
    </lineage>
</organism>
<comment type="caution">
    <text evidence="2">The sequence shown here is derived from an EMBL/GenBank/DDBJ whole genome shotgun (WGS) entry which is preliminary data.</text>
</comment>
<evidence type="ECO:0000256" key="1">
    <source>
        <dbReference type="SAM" id="MobiDB-lite"/>
    </source>
</evidence>
<proteinExistence type="predicted"/>
<keyword evidence="3" id="KW-1185">Reference proteome</keyword>
<evidence type="ECO:0000313" key="2">
    <source>
        <dbReference type="EMBL" id="PAV93126.1"/>
    </source>
</evidence>
<protein>
    <submittedName>
        <fullName evidence="2">Uncharacterized protein</fullName>
    </submittedName>
</protein>
<name>A0A2A2M3W1_9BILA</name>
<dbReference type="Proteomes" id="UP000218231">
    <property type="component" value="Unassembled WGS sequence"/>
</dbReference>
<dbReference type="EMBL" id="LIAE01005701">
    <property type="protein sequence ID" value="PAV93126.1"/>
    <property type="molecule type" value="Genomic_DNA"/>
</dbReference>
<accession>A0A2A2M3W1</accession>
<reference evidence="2 3" key="1">
    <citation type="journal article" date="2017" name="Curr. Biol.">
        <title>Genome architecture and evolution of a unichromosomal asexual nematode.</title>
        <authorList>
            <person name="Fradin H."/>
            <person name="Zegar C."/>
            <person name="Gutwein M."/>
            <person name="Lucas J."/>
            <person name="Kovtun M."/>
            <person name="Corcoran D."/>
            <person name="Baugh L.R."/>
            <person name="Kiontke K."/>
            <person name="Gunsalus K."/>
            <person name="Fitch D.H."/>
            <person name="Piano F."/>
        </authorList>
    </citation>
    <scope>NUCLEOTIDE SEQUENCE [LARGE SCALE GENOMIC DNA]</scope>
    <source>
        <strain evidence="2">PF1309</strain>
    </source>
</reference>
<evidence type="ECO:0000313" key="3">
    <source>
        <dbReference type="Proteomes" id="UP000218231"/>
    </source>
</evidence>
<gene>
    <name evidence="2" type="ORF">WR25_15377</name>
</gene>
<feature type="region of interest" description="Disordered" evidence="1">
    <location>
        <begin position="36"/>
        <end position="83"/>
    </location>
</feature>
<feature type="compositionally biased region" description="Low complexity" evidence="1">
    <location>
        <begin position="49"/>
        <end position="59"/>
    </location>
</feature>
<dbReference type="AlphaFoldDB" id="A0A2A2M3W1"/>
<sequence>MSWIQRTHTALLTWPSSSMSSAAAVIVIVKRALMPAGSATSGRRRSRRPAAQPHPRPTAIAARAGDSGRAVRRSPCRTHSRGW</sequence>